<name>A0A974PJH7_9BACL</name>
<dbReference type="EMBL" id="CP068596">
    <property type="protein sequence ID" value="QQZ64638.1"/>
    <property type="molecule type" value="Genomic_DNA"/>
</dbReference>
<proteinExistence type="predicted"/>
<dbReference type="KEGG" id="pson:JI735_33870"/>
<sequence>MSNDSLIKELDFVLTHPSCNVEHLERFYNDYLYINKTVPLFEIVTYMRKRRPELLKVWSIENKVVGRLLGEMESLNDESKINKQQEIEIVINISFLRETSVKTYVYTWETKLDSSLIDQIFKEQKFKIVCSEVSNLIVTGIKHEKMGSYTLYLKKRER</sequence>
<keyword evidence="2" id="KW-1185">Reference proteome</keyword>
<gene>
    <name evidence="1" type="ORF">JI735_33870</name>
</gene>
<dbReference type="RefSeq" id="WP_039835515.1">
    <property type="nucleotide sequence ID" value="NZ_CP068596.1"/>
</dbReference>
<dbReference type="AlphaFoldDB" id="A0A974PJH7"/>
<protein>
    <submittedName>
        <fullName evidence="1">Uncharacterized protein</fullName>
    </submittedName>
</protein>
<keyword evidence="1" id="KW-0614">Plasmid</keyword>
<dbReference type="Proteomes" id="UP000595841">
    <property type="component" value="Plasmid unnamed1"/>
</dbReference>
<evidence type="ECO:0000313" key="1">
    <source>
        <dbReference type="EMBL" id="QQZ64638.1"/>
    </source>
</evidence>
<accession>A0A974PJH7</accession>
<organism evidence="1 2">
    <name type="scientific">Paenibacillus sonchi</name>
    <dbReference type="NCBI Taxonomy" id="373687"/>
    <lineage>
        <taxon>Bacteria</taxon>
        <taxon>Bacillati</taxon>
        <taxon>Bacillota</taxon>
        <taxon>Bacilli</taxon>
        <taxon>Bacillales</taxon>
        <taxon>Paenibacillaceae</taxon>
        <taxon>Paenibacillus</taxon>
        <taxon>Paenibacillus sonchi group</taxon>
    </lineage>
</organism>
<evidence type="ECO:0000313" key="2">
    <source>
        <dbReference type="Proteomes" id="UP000595841"/>
    </source>
</evidence>
<geneLocation type="plasmid" evidence="1 2">
    <name>unnamed1</name>
</geneLocation>
<reference evidence="1 2" key="1">
    <citation type="submission" date="2021-01" db="EMBL/GenBank/DDBJ databases">
        <title>Whole genome sequence of Paenibacillus sonchi LMG 24727 for comparative genomics.</title>
        <authorList>
            <person name="Lee G."/>
            <person name="Kim M.-J."/>
            <person name="Lim K."/>
            <person name="Shin J.-H."/>
        </authorList>
    </citation>
    <scope>NUCLEOTIDE SEQUENCE [LARGE SCALE GENOMIC DNA]</scope>
    <source>
        <strain evidence="1 2">LMG 24727</strain>
        <plasmid evidence="1 2">unnamed1</plasmid>
    </source>
</reference>